<dbReference type="EMBL" id="BAAATE010000014">
    <property type="protein sequence ID" value="GAA2671503.1"/>
    <property type="molecule type" value="Genomic_DNA"/>
</dbReference>
<sequence length="92" mass="9990">MGKGIRSREDGVVVEEEEELAPRVTLHRRERRHLPGTREVVSSRAVLPVSTWITLTLRGARAVVHAVGALSDAASSPTNRMSQASPIVRPDG</sequence>
<evidence type="ECO:0000313" key="3">
    <source>
        <dbReference type="Proteomes" id="UP001501666"/>
    </source>
</evidence>
<keyword evidence="3" id="KW-1185">Reference proteome</keyword>
<protein>
    <submittedName>
        <fullName evidence="2">Uncharacterized protein</fullName>
    </submittedName>
</protein>
<name>A0ABP6ENF7_9ACTN</name>
<evidence type="ECO:0000256" key="1">
    <source>
        <dbReference type="SAM" id="MobiDB-lite"/>
    </source>
</evidence>
<gene>
    <name evidence="2" type="ORF">GCM10010412_051040</name>
</gene>
<feature type="region of interest" description="Disordered" evidence="1">
    <location>
        <begin position="71"/>
        <end position="92"/>
    </location>
</feature>
<organism evidence="2 3">
    <name type="scientific">Nonomuraea recticatena</name>
    <dbReference type="NCBI Taxonomy" id="46178"/>
    <lineage>
        <taxon>Bacteria</taxon>
        <taxon>Bacillati</taxon>
        <taxon>Actinomycetota</taxon>
        <taxon>Actinomycetes</taxon>
        <taxon>Streptosporangiales</taxon>
        <taxon>Streptosporangiaceae</taxon>
        <taxon>Nonomuraea</taxon>
    </lineage>
</organism>
<proteinExistence type="predicted"/>
<evidence type="ECO:0000313" key="2">
    <source>
        <dbReference type="EMBL" id="GAA2671503.1"/>
    </source>
</evidence>
<comment type="caution">
    <text evidence="2">The sequence shown here is derived from an EMBL/GenBank/DDBJ whole genome shotgun (WGS) entry which is preliminary data.</text>
</comment>
<feature type="compositionally biased region" description="Polar residues" evidence="1">
    <location>
        <begin position="73"/>
        <end position="85"/>
    </location>
</feature>
<dbReference type="Proteomes" id="UP001501666">
    <property type="component" value="Unassembled WGS sequence"/>
</dbReference>
<reference evidence="3" key="1">
    <citation type="journal article" date="2019" name="Int. J. Syst. Evol. Microbiol.">
        <title>The Global Catalogue of Microorganisms (GCM) 10K type strain sequencing project: providing services to taxonomists for standard genome sequencing and annotation.</title>
        <authorList>
            <consortium name="The Broad Institute Genomics Platform"/>
            <consortium name="The Broad Institute Genome Sequencing Center for Infectious Disease"/>
            <person name="Wu L."/>
            <person name="Ma J."/>
        </authorList>
    </citation>
    <scope>NUCLEOTIDE SEQUENCE [LARGE SCALE GENOMIC DNA]</scope>
    <source>
        <strain evidence="3">JCM 6835</strain>
    </source>
</reference>
<accession>A0ABP6ENF7</accession>